<comment type="caution">
    <text evidence="2">The sequence shown here is derived from an EMBL/GenBank/DDBJ whole genome shotgun (WGS) entry which is preliminary data.</text>
</comment>
<organism evidence="2 3">
    <name type="scientific">Thalassiosira oceanica</name>
    <name type="common">Marine diatom</name>
    <dbReference type="NCBI Taxonomy" id="159749"/>
    <lineage>
        <taxon>Eukaryota</taxon>
        <taxon>Sar</taxon>
        <taxon>Stramenopiles</taxon>
        <taxon>Ochrophyta</taxon>
        <taxon>Bacillariophyta</taxon>
        <taxon>Coscinodiscophyceae</taxon>
        <taxon>Thalassiosirophycidae</taxon>
        <taxon>Thalassiosirales</taxon>
        <taxon>Thalassiosiraceae</taxon>
        <taxon>Thalassiosira</taxon>
    </lineage>
</organism>
<proteinExistence type="predicted"/>
<reference evidence="2 3" key="1">
    <citation type="journal article" date="2012" name="Genome Biol.">
        <title>Genome and low-iron response of an oceanic diatom adapted to chronic iron limitation.</title>
        <authorList>
            <person name="Lommer M."/>
            <person name="Specht M."/>
            <person name="Roy A.S."/>
            <person name="Kraemer L."/>
            <person name="Andreson R."/>
            <person name="Gutowska M.A."/>
            <person name="Wolf J."/>
            <person name="Bergner S.V."/>
            <person name="Schilhabel M.B."/>
            <person name="Klostermeier U.C."/>
            <person name="Beiko R.G."/>
            <person name="Rosenstiel P."/>
            <person name="Hippler M."/>
            <person name="Laroche J."/>
        </authorList>
    </citation>
    <scope>NUCLEOTIDE SEQUENCE [LARGE SCALE GENOMIC DNA]</scope>
    <source>
        <strain evidence="2 3">CCMP1005</strain>
    </source>
</reference>
<feature type="region of interest" description="Disordered" evidence="1">
    <location>
        <begin position="99"/>
        <end position="144"/>
    </location>
</feature>
<protein>
    <submittedName>
        <fullName evidence="2">Uncharacterized protein</fullName>
    </submittedName>
</protein>
<evidence type="ECO:0000256" key="1">
    <source>
        <dbReference type="SAM" id="MobiDB-lite"/>
    </source>
</evidence>
<dbReference type="EMBL" id="AGNL01018969">
    <property type="protein sequence ID" value="EJK62324.1"/>
    <property type="molecule type" value="Genomic_DNA"/>
</dbReference>
<evidence type="ECO:0000313" key="3">
    <source>
        <dbReference type="Proteomes" id="UP000266841"/>
    </source>
</evidence>
<dbReference type="Proteomes" id="UP000266841">
    <property type="component" value="Unassembled WGS sequence"/>
</dbReference>
<sequence length="144" mass="15778">MGGAGADGRRRCPTAACDRSSQLTAPMDCNDTRSHRQGDLLTKLEFAVEVDVELQRLYQSISCSAPATAMERFEISQSESARLDCGGIQNLLTTIATAEESNKETSSLSRHTRVEADRVEQGERRRLIQAGPAEYSLESSPRSE</sequence>
<evidence type="ECO:0000313" key="2">
    <source>
        <dbReference type="EMBL" id="EJK62324.1"/>
    </source>
</evidence>
<name>K0SBL0_THAOC</name>
<dbReference type="AlphaFoldDB" id="K0SBL0"/>
<gene>
    <name evidence="2" type="ORF">THAOC_17067</name>
</gene>
<keyword evidence="3" id="KW-1185">Reference proteome</keyword>
<accession>K0SBL0</accession>
<feature type="compositionally biased region" description="Basic and acidic residues" evidence="1">
    <location>
        <begin position="112"/>
        <end position="126"/>
    </location>
</feature>